<evidence type="ECO:0000256" key="11">
    <source>
        <dbReference type="ARBA" id="ARBA00022967"/>
    </source>
</evidence>
<dbReference type="Gene3D" id="3.40.1110.10">
    <property type="entry name" value="Calcium-transporting ATPase, cytoplasmic domain N"/>
    <property type="match status" value="1"/>
</dbReference>
<comment type="caution">
    <text evidence="19">The sequence shown here is derived from an EMBL/GenBank/DDBJ whole genome shotgun (WGS) entry which is preliminary data.</text>
</comment>
<keyword evidence="12 17" id="KW-1133">Transmembrane helix</keyword>
<feature type="transmembrane region" description="Helical" evidence="17">
    <location>
        <begin position="651"/>
        <end position="667"/>
    </location>
</feature>
<evidence type="ECO:0000256" key="16">
    <source>
        <dbReference type="ARBA" id="ARBA00049338"/>
    </source>
</evidence>
<evidence type="ECO:0000313" key="19">
    <source>
        <dbReference type="EMBL" id="MFC0469395.1"/>
    </source>
</evidence>
<dbReference type="InterPro" id="IPR059000">
    <property type="entry name" value="ATPase_P-type_domA"/>
</dbReference>
<dbReference type="RefSeq" id="WP_335959455.1">
    <property type="nucleotide sequence ID" value="NZ_JAXBLX010000005.1"/>
</dbReference>
<keyword evidence="10 17" id="KW-0067">ATP-binding</keyword>
<comment type="catalytic activity">
    <reaction evidence="16">
        <text>Cd(2+)(in) + ATP + H2O = Cd(2+)(out) + ADP + phosphate + H(+)</text>
        <dbReference type="Rhea" id="RHEA:12132"/>
        <dbReference type="ChEBI" id="CHEBI:15377"/>
        <dbReference type="ChEBI" id="CHEBI:15378"/>
        <dbReference type="ChEBI" id="CHEBI:30616"/>
        <dbReference type="ChEBI" id="CHEBI:43474"/>
        <dbReference type="ChEBI" id="CHEBI:48775"/>
        <dbReference type="ChEBI" id="CHEBI:456216"/>
        <dbReference type="EC" id="7.2.2.21"/>
    </reaction>
</comment>
<feature type="transmembrane region" description="Helical" evidence="17">
    <location>
        <begin position="341"/>
        <end position="365"/>
    </location>
</feature>
<name>A0ABV6K7V5_9BACI</name>
<dbReference type="Pfam" id="PF00403">
    <property type="entry name" value="HMA"/>
    <property type="match status" value="1"/>
</dbReference>
<dbReference type="EMBL" id="JBHLUX010000005">
    <property type="protein sequence ID" value="MFC0469395.1"/>
    <property type="molecule type" value="Genomic_DNA"/>
</dbReference>
<keyword evidence="8 17" id="KW-0479">Metal-binding</keyword>
<dbReference type="SUPFAM" id="SSF55008">
    <property type="entry name" value="HMA, heavy metal-associated domain"/>
    <property type="match status" value="1"/>
</dbReference>
<evidence type="ECO:0000256" key="8">
    <source>
        <dbReference type="ARBA" id="ARBA00022723"/>
    </source>
</evidence>
<dbReference type="InterPro" id="IPR023298">
    <property type="entry name" value="ATPase_P-typ_TM_dom_sf"/>
</dbReference>
<dbReference type="SUPFAM" id="SSF56784">
    <property type="entry name" value="HAD-like"/>
    <property type="match status" value="1"/>
</dbReference>
<keyword evidence="14 17" id="KW-0472">Membrane</keyword>
<dbReference type="NCBIfam" id="TIGR01512">
    <property type="entry name" value="ATPase-IB2_Cd"/>
    <property type="match status" value="1"/>
</dbReference>
<evidence type="ECO:0000256" key="1">
    <source>
        <dbReference type="ARBA" id="ARBA00004651"/>
    </source>
</evidence>
<feature type="transmembrane region" description="Helical" evidence="17">
    <location>
        <begin position="107"/>
        <end position="125"/>
    </location>
</feature>
<proteinExistence type="inferred from homology"/>
<dbReference type="NCBIfam" id="TIGR01525">
    <property type="entry name" value="ATPase-IB_hvy"/>
    <property type="match status" value="1"/>
</dbReference>
<feature type="transmembrane region" description="Helical" evidence="17">
    <location>
        <begin position="306"/>
        <end position="329"/>
    </location>
</feature>
<dbReference type="SUPFAM" id="SSF81653">
    <property type="entry name" value="Calcium ATPase, transduction domain A"/>
    <property type="match status" value="1"/>
</dbReference>
<evidence type="ECO:0000256" key="10">
    <source>
        <dbReference type="ARBA" id="ARBA00022840"/>
    </source>
</evidence>
<keyword evidence="11" id="KW-1278">Translocase</keyword>
<dbReference type="NCBIfam" id="TIGR01494">
    <property type="entry name" value="ATPase_P-type"/>
    <property type="match status" value="1"/>
</dbReference>
<dbReference type="Gene3D" id="3.30.70.100">
    <property type="match status" value="1"/>
</dbReference>
<dbReference type="InterPro" id="IPR008250">
    <property type="entry name" value="ATPase_P-typ_transduc_dom_A_sf"/>
</dbReference>
<protein>
    <recommendedName>
        <fullName evidence="15">Cd(2+)-exporting ATPase</fullName>
        <ecNumber evidence="15">7.2.2.21</ecNumber>
    </recommendedName>
</protein>
<sequence>MSRMEKYVVQGFTCAHCASQFENNVKQLPGVEEAEVNFQASTITVIGNVTKKDVEKEGAFENLKLYTKDEQVETKSLWSQSSTWRTLISGLLLLSGFFVHGVWGEELLAILFYASSMVIGGYSLFLQGLKNLFHARFDMKTLMTIAVIGASIIGEWGEGATVVFLFAISQMLETYSMERARRSIRSLFDDTPKQARTWRNGTWIEVDVEDIMVGDRVMVHPGEKVTIDGKVIKGASTINQAAITGESIPVEKQSGDPVFAGTLNEEGHLEVEVTKLNEDSTLSKMIKVVEEAQSKRASAQAFIDRFATVYTPIIIVIAFAVAIVPPLFFNGIWLDWVYQGLAVLVVGCPCALVISTPVSIVTALGTAARHGILLKGGIHLEETGKIETVAFDKTGTLTNGKPVVTDIWLANEEKEAEFLTIVASLEQHSKHPLAVAVVKYVDEKNWNNDREVTNFHSETGKGISGKIDGISYYIGSESFITQVSEFTDHTQAVIQQFKEEAKTLMILATKKDVIGMIALSDSVREESKSIVSALHHLGIRNTILLTGDHERSAQVIANQVGISEVKANLLPNEKMSYVQSLRDSGRHVAMVGDGVNDAAALATANVGMAMGGAGSDVALETADIVFMKDDLSKLPFAIQLSRRTKTIIKQNITLSLVLKLLALLLVIPGWLTLWIAIVADMGATLLVTLNGLRLLKGKKVHSNKQSDNALN</sequence>
<keyword evidence="20" id="KW-1185">Reference proteome</keyword>
<evidence type="ECO:0000256" key="2">
    <source>
        <dbReference type="ARBA" id="ARBA00006024"/>
    </source>
</evidence>
<comment type="subcellular location">
    <subcellularLocation>
        <location evidence="1">Cell membrane</location>
        <topology evidence="1">Multi-pass membrane protein</topology>
    </subcellularLocation>
</comment>
<dbReference type="SFLD" id="SFLDG00002">
    <property type="entry name" value="C1.7:_P-type_atpase_like"/>
    <property type="match status" value="1"/>
</dbReference>
<keyword evidence="5" id="KW-0104">Cadmium</keyword>
<dbReference type="SUPFAM" id="SSF81665">
    <property type="entry name" value="Calcium ATPase, transmembrane domain M"/>
    <property type="match status" value="1"/>
</dbReference>
<dbReference type="PROSITE" id="PS50846">
    <property type="entry name" value="HMA_2"/>
    <property type="match status" value="1"/>
</dbReference>
<dbReference type="Gene3D" id="2.70.150.10">
    <property type="entry name" value="Calcium-transporting ATPase, cytoplasmic transduction domain A"/>
    <property type="match status" value="1"/>
</dbReference>
<evidence type="ECO:0000256" key="17">
    <source>
        <dbReference type="RuleBase" id="RU362081"/>
    </source>
</evidence>
<keyword evidence="3" id="KW-0813">Transport</keyword>
<evidence type="ECO:0000256" key="15">
    <source>
        <dbReference type="ARBA" id="ARBA00039103"/>
    </source>
</evidence>
<dbReference type="InterPro" id="IPR051014">
    <property type="entry name" value="Cation_Transport_ATPase_IB"/>
</dbReference>
<evidence type="ECO:0000259" key="18">
    <source>
        <dbReference type="PROSITE" id="PS50846"/>
    </source>
</evidence>
<evidence type="ECO:0000256" key="14">
    <source>
        <dbReference type="ARBA" id="ARBA00023136"/>
    </source>
</evidence>
<dbReference type="InterPro" id="IPR036163">
    <property type="entry name" value="HMA_dom_sf"/>
</dbReference>
<organism evidence="19 20">
    <name type="scientific">Halalkalibacter kiskunsagensis</name>
    <dbReference type="NCBI Taxonomy" id="1548599"/>
    <lineage>
        <taxon>Bacteria</taxon>
        <taxon>Bacillati</taxon>
        <taxon>Bacillota</taxon>
        <taxon>Bacilli</taxon>
        <taxon>Bacillales</taxon>
        <taxon>Bacillaceae</taxon>
        <taxon>Halalkalibacter</taxon>
    </lineage>
</organism>
<feature type="domain" description="HMA" evidence="18">
    <location>
        <begin position="3"/>
        <end position="66"/>
    </location>
</feature>
<evidence type="ECO:0000256" key="6">
    <source>
        <dbReference type="ARBA" id="ARBA00022553"/>
    </source>
</evidence>
<evidence type="ECO:0000256" key="12">
    <source>
        <dbReference type="ARBA" id="ARBA00022989"/>
    </source>
</evidence>
<dbReference type="InterPro" id="IPR017969">
    <property type="entry name" value="Heavy-metal-associated_CS"/>
</dbReference>
<evidence type="ECO:0000256" key="9">
    <source>
        <dbReference type="ARBA" id="ARBA00022741"/>
    </source>
</evidence>
<keyword evidence="7 17" id="KW-0812">Transmembrane</keyword>
<evidence type="ECO:0000313" key="20">
    <source>
        <dbReference type="Proteomes" id="UP001589838"/>
    </source>
</evidence>
<dbReference type="PROSITE" id="PS00154">
    <property type="entry name" value="ATPASE_E1_E2"/>
    <property type="match status" value="1"/>
</dbReference>
<keyword evidence="13" id="KW-0406">Ion transport</keyword>
<dbReference type="InterPro" id="IPR006121">
    <property type="entry name" value="HMA_dom"/>
</dbReference>
<dbReference type="InterPro" id="IPR027256">
    <property type="entry name" value="P-typ_ATPase_IB"/>
</dbReference>
<dbReference type="InterPro" id="IPR023214">
    <property type="entry name" value="HAD_sf"/>
</dbReference>
<dbReference type="Pfam" id="PF00122">
    <property type="entry name" value="E1-E2_ATPase"/>
    <property type="match status" value="1"/>
</dbReference>
<dbReference type="NCBIfam" id="TIGR01511">
    <property type="entry name" value="ATPase-IB1_Cu"/>
    <property type="match status" value="1"/>
</dbReference>
<dbReference type="InterPro" id="IPR001757">
    <property type="entry name" value="P_typ_ATPase"/>
</dbReference>
<dbReference type="Pfam" id="PF00702">
    <property type="entry name" value="Hydrolase"/>
    <property type="match status" value="1"/>
</dbReference>
<dbReference type="PROSITE" id="PS01047">
    <property type="entry name" value="HMA_1"/>
    <property type="match status" value="1"/>
</dbReference>
<keyword evidence="4 17" id="KW-1003">Cell membrane</keyword>
<dbReference type="InterPro" id="IPR044492">
    <property type="entry name" value="P_typ_ATPase_HD_dom"/>
</dbReference>
<evidence type="ECO:0000256" key="5">
    <source>
        <dbReference type="ARBA" id="ARBA00022539"/>
    </source>
</evidence>
<dbReference type="Gene3D" id="3.40.50.1000">
    <property type="entry name" value="HAD superfamily/HAD-like"/>
    <property type="match status" value="1"/>
</dbReference>
<gene>
    <name evidence="19" type="ORF">ACFFHM_02280</name>
</gene>
<dbReference type="PANTHER" id="PTHR48085">
    <property type="entry name" value="CADMIUM/ZINC-TRANSPORTING ATPASE HMA2-RELATED"/>
    <property type="match status" value="1"/>
</dbReference>
<dbReference type="InterPro" id="IPR036412">
    <property type="entry name" value="HAD-like_sf"/>
</dbReference>
<evidence type="ECO:0000256" key="7">
    <source>
        <dbReference type="ARBA" id="ARBA00022692"/>
    </source>
</evidence>
<accession>A0ABV6K7V5</accession>
<evidence type="ECO:0000256" key="4">
    <source>
        <dbReference type="ARBA" id="ARBA00022475"/>
    </source>
</evidence>
<dbReference type="Proteomes" id="UP001589838">
    <property type="component" value="Unassembled WGS sequence"/>
</dbReference>
<dbReference type="CDD" id="cd00371">
    <property type="entry name" value="HMA"/>
    <property type="match status" value="1"/>
</dbReference>
<dbReference type="PANTHER" id="PTHR48085:SF5">
    <property type="entry name" value="CADMIUM_ZINC-TRANSPORTING ATPASE HMA4-RELATED"/>
    <property type="match status" value="1"/>
</dbReference>
<dbReference type="InterPro" id="IPR018303">
    <property type="entry name" value="ATPase_P-typ_P_site"/>
</dbReference>
<keyword evidence="9 17" id="KW-0547">Nucleotide-binding</keyword>
<dbReference type="InterPro" id="IPR023299">
    <property type="entry name" value="ATPase_P-typ_cyto_dom_N"/>
</dbReference>
<evidence type="ECO:0000256" key="13">
    <source>
        <dbReference type="ARBA" id="ARBA00023065"/>
    </source>
</evidence>
<dbReference type="PRINTS" id="PR00941">
    <property type="entry name" value="CDATPASE"/>
</dbReference>
<dbReference type="SFLD" id="SFLDS00003">
    <property type="entry name" value="Haloacid_Dehalogenase"/>
    <property type="match status" value="1"/>
</dbReference>
<reference evidence="19 20" key="1">
    <citation type="submission" date="2024-09" db="EMBL/GenBank/DDBJ databases">
        <authorList>
            <person name="Sun Q."/>
            <person name="Mori K."/>
        </authorList>
    </citation>
    <scope>NUCLEOTIDE SEQUENCE [LARGE SCALE GENOMIC DNA]</scope>
    <source>
        <strain evidence="19 20">NCAIM B.02610</strain>
    </source>
</reference>
<keyword evidence="6" id="KW-0597">Phosphoprotein</keyword>
<dbReference type="EC" id="7.2.2.21" evidence="15"/>
<dbReference type="PRINTS" id="PR00119">
    <property type="entry name" value="CATATPASE"/>
</dbReference>
<dbReference type="SFLD" id="SFLDF00027">
    <property type="entry name" value="p-type_atpase"/>
    <property type="match status" value="1"/>
</dbReference>
<comment type="similarity">
    <text evidence="2 17">Belongs to the cation transport ATPase (P-type) (TC 3.A.3) family. Type IB subfamily.</text>
</comment>
<evidence type="ECO:0000256" key="3">
    <source>
        <dbReference type="ARBA" id="ARBA00022448"/>
    </source>
</evidence>